<dbReference type="GO" id="GO:0005524">
    <property type="term" value="F:ATP binding"/>
    <property type="evidence" value="ECO:0007669"/>
    <property type="project" value="UniProtKB-KW"/>
</dbReference>
<evidence type="ECO:0000256" key="1">
    <source>
        <dbReference type="ARBA" id="ARBA00004651"/>
    </source>
</evidence>
<dbReference type="PROSITE" id="PS50929">
    <property type="entry name" value="ABC_TM1F"/>
    <property type="match status" value="1"/>
</dbReference>
<dbReference type="GO" id="GO:0005886">
    <property type="term" value="C:plasma membrane"/>
    <property type="evidence" value="ECO:0007669"/>
    <property type="project" value="UniProtKB-SubCell"/>
</dbReference>
<dbReference type="InterPro" id="IPR027417">
    <property type="entry name" value="P-loop_NTPase"/>
</dbReference>
<evidence type="ECO:0000256" key="5">
    <source>
        <dbReference type="ARBA" id="ARBA00022989"/>
    </source>
</evidence>
<dbReference type="InterPro" id="IPR011527">
    <property type="entry name" value="ABC1_TM_dom"/>
</dbReference>
<accession>A0AA97AI85</accession>
<keyword evidence="5 7" id="KW-1133">Transmembrane helix</keyword>
<gene>
    <name evidence="10" type="ORF">HJG54_01265</name>
</gene>
<feature type="transmembrane region" description="Helical" evidence="7">
    <location>
        <begin position="214"/>
        <end position="236"/>
    </location>
</feature>
<comment type="subcellular location">
    <subcellularLocation>
        <location evidence="1">Cell membrane</location>
        <topology evidence="1">Multi-pass membrane protein</topology>
    </subcellularLocation>
</comment>
<sequence length="565" mass="62029">MGLPAVPGLIIREFFNHLTDSSSADFSSATLIVLLLATGAARIVAIFMGRITKTQHRFTISGLLQRNLLAGILCRPGALPLVADEKNLSSGEVLSYFREDVAQIEDNVVGTNEILGAGVFAAVSLIILLSVNVHLTIFVFLPLVAIAAIVQQAETRIKRYRRASRQATQQVTGLIGEIFTAVQAIQVAGAESPVLERFRQVSQQRQQAIIRDQVFLAILESILQNMVNLGTGLILLLASQTMRPAQALSVGDFALFVYYLAFVTDFFWFLGGFLSLSKQTEVSFDRMADLLQDAEPLPAESAPLSLVVHAPLYIPNLKNQASPLPAIESTIRHPEDSLNTLSIVDLTYRYPDTNCGISDMNFQVQRGHLTVITGRIGSGKTTLLRTLLGLLPRQAGEIYWNERPIQQPASFFIPPRSAYTPQVPTLFSTTLQENLQLGLDRSNQELAQAISRSILVQDIAAMPEGLNTEVGTRGVRLSGGQIQRVAAARMFLHQPELLVFDDLSSALDVETERRLWSHLLELRQSRGSQGWTPTCLVVSHRPALLQAADQVIVLENGTIVSIEHQ</sequence>
<evidence type="ECO:0000256" key="6">
    <source>
        <dbReference type="ARBA" id="ARBA00023136"/>
    </source>
</evidence>
<feature type="domain" description="ABC transporter" evidence="8">
    <location>
        <begin position="341"/>
        <end position="562"/>
    </location>
</feature>
<feature type="transmembrane region" description="Helical" evidence="7">
    <location>
        <begin position="137"/>
        <end position="155"/>
    </location>
</feature>
<feature type="transmembrane region" description="Helical" evidence="7">
    <location>
        <begin position="26"/>
        <end position="48"/>
    </location>
</feature>
<dbReference type="GO" id="GO:0016887">
    <property type="term" value="F:ATP hydrolysis activity"/>
    <property type="evidence" value="ECO:0007669"/>
    <property type="project" value="InterPro"/>
</dbReference>
<proteinExistence type="predicted"/>
<dbReference type="PANTHER" id="PTHR24221:SF423">
    <property type="entry name" value="ABC TRANSPORTER"/>
    <property type="match status" value="1"/>
</dbReference>
<dbReference type="EMBL" id="CP053586">
    <property type="protein sequence ID" value="WNZ26370.1"/>
    <property type="molecule type" value="Genomic_DNA"/>
</dbReference>
<dbReference type="SUPFAM" id="SSF90123">
    <property type="entry name" value="ABC transporter transmembrane region"/>
    <property type="match status" value="1"/>
</dbReference>
<feature type="transmembrane region" description="Helical" evidence="7">
    <location>
        <begin position="114"/>
        <end position="131"/>
    </location>
</feature>
<dbReference type="SMART" id="SM00382">
    <property type="entry name" value="AAA"/>
    <property type="match status" value="1"/>
</dbReference>
<dbReference type="InterPro" id="IPR036640">
    <property type="entry name" value="ABC1_TM_sf"/>
</dbReference>
<dbReference type="PROSITE" id="PS50893">
    <property type="entry name" value="ABC_TRANSPORTER_2"/>
    <property type="match status" value="1"/>
</dbReference>
<feature type="transmembrane region" description="Helical" evidence="7">
    <location>
        <begin position="256"/>
        <end position="276"/>
    </location>
</feature>
<keyword evidence="6 7" id="KW-0472">Membrane</keyword>
<evidence type="ECO:0000256" key="4">
    <source>
        <dbReference type="ARBA" id="ARBA00022840"/>
    </source>
</evidence>
<dbReference type="GO" id="GO:0140359">
    <property type="term" value="F:ABC-type transporter activity"/>
    <property type="evidence" value="ECO:0007669"/>
    <property type="project" value="InterPro"/>
</dbReference>
<evidence type="ECO:0000256" key="7">
    <source>
        <dbReference type="SAM" id="Phobius"/>
    </source>
</evidence>
<dbReference type="InterPro" id="IPR003439">
    <property type="entry name" value="ABC_transporter-like_ATP-bd"/>
</dbReference>
<dbReference type="InterPro" id="IPR003593">
    <property type="entry name" value="AAA+_ATPase"/>
</dbReference>
<dbReference type="Gene3D" id="3.40.50.300">
    <property type="entry name" value="P-loop containing nucleotide triphosphate hydrolases"/>
    <property type="match status" value="1"/>
</dbReference>
<dbReference type="Pfam" id="PF00664">
    <property type="entry name" value="ABC_membrane"/>
    <property type="match status" value="1"/>
</dbReference>
<reference evidence="10" key="1">
    <citation type="submission" date="2020-05" db="EMBL/GenBank/DDBJ databases">
        <authorList>
            <person name="Zhu T."/>
            <person name="Keshari N."/>
            <person name="Lu X."/>
        </authorList>
    </citation>
    <scope>NUCLEOTIDE SEQUENCE</scope>
    <source>
        <strain evidence="10">NK1-12</strain>
    </source>
</reference>
<keyword evidence="3" id="KW-0547">Nucleotide-binding</keyword>
<dbReference type="PANTHER" id="PTHR24221">
    <property type="entry name" value="ATP-BINDING CASSETTE SUB-FAMILY B"/>
    <property type="match status" value="1"/>
</dbReference>
<organism evidence="10">
    <name type="scientific">Leptolyngbya sp. NK1-12</name>
    <dbReference type="NCBI Taxonomy" id="2547451"/>
    <lineage>
        <taxon>Bacteria</taxon>
        <taxon>Bacillati</taxon>
        <taxon>Cyanobacteriota</taxon>
        <taxon>Cyanophyceae</taxon>
        <taxon>Leptolyngbyales</taxon>
        <taxon>Leptolyngbyaceae</taxon>
        <taxon>Leptolyngbya group</taxon>
        <taxon>Leptolyngbya</taxon>
    </lineage>
</organism>
<evidence type="ECO:0000259" key="9">
    <source>
        <dbReference type="PROSITE" id="PS50929"/>
    </source>
</evidence>
<dbReference type="AlphaFoldDB" id="A0AA97AI85"/>
<evidence type="ECO:0000256" key="2">
    <source>
        <dbReference type="ARBA" id="ARBA00022692"/>
    </source>
</evidence>
<dbReference type="Pfam" id="PF00005">
    <property type="entry name" value="ABC_tran"/>
    <property type="match status" value="1"/>
</dbReference>
<dbReference type="InterPro" id="IPR039421">
    <property type="entry name" value="Type_1_exporter"/>
</dbReference>
<keyword evidence="2 7" id="KW-0812">Transmembrane</keyword>
<protein>
    <submittedName>
        <fullName evidence="10">ABC transporter ATP-binding protein</fullName>
    </submittedName>
</protein>
<dbReference type="SUPFAM" id="SSF52540">
    <property type="entry name" value="P-loop containing nucleoside triphosphate hydrolases"/>
    <property type="match status" value="1"/>
</dbReference>
<name>A0AA97AI85_9CYAN</name>
<evidence type="ECO:0000313" key="10">
    <source>
        <dbReference type="EMBL" id="WNZ26370.1"/>
    </source>
</evidence>
<evidence type="ECO:0000256" key="3">
    <source>
        <dbReference type="ARBA" id="ARBA00022741"/>
    </source>
</evidence>
<evidence type="ECO:0000259" key="8">
    <source>
        <dbReference type="PROSITE" id="PS50893"/>
    </source>
</evidence>
<dbReference type="CDD" id="cd07346">
    <property type="entry name" value="ABC_6TM_exporters"/>
    <property type="match status" value="1"/>
</dbReference>
<feature type="domain" description="ABC transmembrane type-1" evidence="9">
    <location>
        <begin position="1"/>
        <end position="279"/>
    </location>
</feature>
<dbReference type="Gene3D" id="1.20.1560.10">
    <property type="entry name" value="ABC transporter type 1, transmembrane domain"/>
    <property type="match status" value="1"/>
</dbReference>
<keyword evidence="4 10" id="KW-0067">ATP-binding</keyword>